<dbReference type="RefSeq" id="WP_142809127.1">
    <property type="nucleotide sequence ID" value="NZ_CP036282.1"/>
</dbReference>
<dbReference type="Pfam" id="PF21001">
    <property type="entry name" value="YqiJ_N"/>
    <property type="match status" value="1"/>
</dbReference>
<dbReference type="EMBL" id="CP036282">
    <property type="protein sequence ID" value="QDL53341.1"/>
    <property type="molecule type" value="Genomic_DNA"/>
</dbReference>
<evidence type="ECO:0000256" key="1">
    <source>
        <dbReference type="SAM" id="Phobius"/>
    </source>
</evidence>
<dbReference type="AlphaFoldDB" id="A0A515EL03"/>
<keyword evidence="1" id="KW-0472">Membrane</keyword>
<feature type="domain" description="Inner membrane protein YqiJ N-terminal" evidence="3">
    <location>
        <begin position="9"/>
        <end position="113"/>
    </location>
</feature>
<evidence type="ECO:0000259" key="2">
    <source>
        <dbReference type="Pfam" id="PF07290"/>
    </source>
</evidence>
<name>A0A515EL03_9BURK</name>
<accession>A0A515EL03</accession>
<keyword evidence="5" id="KW-1185">Reference proteome</keyword>
<protein>
    <submittedName>
        <fullName evidence="4">DUF1449 family protein</fullName>
    </submittedName>
</protein>
<reference evidence="5" key="1">
    <citation type="submission" date="2019-02" db="EMBL/GenBank/DDBJ databases">
        <title>Complete genome sequence of Rhodoferax sp. Gr-4.</title>
        <authorList>
            <person name="Jin L."/>
        </authorList>
    </citation>
    <scope>NUCLEOTIDE SEQUENCE [LARGE SCALE GENOMIC DNA]</scope>
    <source>
        <strain evidence="5">Gr-4</strain>
    </source>
</reference>
<reference evidence="5" key="2">
    <citation type="journal article" date="2020" name="Int. J. Syst. Evol. Microbiol.">
        <title>Genomic insights into a novel species Rhodoferax aquaticus sp. nov., isolated from freshwater.</title>
        <authorList>
            <person name="Li T."/>
            <person name="Zhuo Y."/>
            <person name="Jin C.Z."/>
            <person name="Wu X."/>
            <person name="Ko S.R."/>
            <person name="Jin F.J."/>
            <person name="Ahn C.Y."/>
            <person name="Oh H.M."/>
            <person name="Lee H.G."/>
            <person name="Jin L."/>
        </authorList>
    </citation>
    <scope>NUCLEOTIDE SEQUENCE [LARGE SCALE GENOMIC DNA]</scope>
    <source>
        <strain evidence="5">Gr-4</strain>
    </source>
</reference>
<feature type="transmembrane region" description="Helical" evidence="1">
    <location>
        <begin position="65"/>
        <end position="83"/>
    </location>
</feature>
<sequence>MSILTAPDTWPFSAALATMVGLGVLEGVGLLFATSPSIWIDHLLPDVPDGADGVLGWLHWGRVPVLVLLILFLAGFAVAGYLVQATSVSLLYATLPPWLAAIPAVFAGLSTVRGVGGLAAQYAPRDETTAVSETTLIGRAGVVARGIARQGLAAEAKVRDVHGHVHYVMVEPDVEGQTFDEGTDIVLVRKIGRGFTCIANPHPQLL</sequence>
<gene>
    <name evidence="4" type="ORF">EXZ61_03655</name>
</gene>
<feature type="transmembrane region" description="Helical" evidence="1">
    <location>
        <begin position="95"/>
        <end position="115"/>
    </location>
</feature>
<dbReference type="Pfam" id="PF07290">
    <property type="entry name" value="YqiJ_OB"/>
    <property type="match status" value="1"/>
</dbReference>
<proteinExistence type="predicted"/>
<feature type="transmembrane region" description="Helical" evidence="1">
    <location>
        <begin position="12"/>
        <end position="33"/>
    </location>
</feature>
<evidence type="ECO:0000259" key="3">
    <source>
        <dbReference type="Pfam" id="PF21001"/>
    </source>
</evidence>
<dbReference type="KEGG" id="rhg:EXZ61_03655"/>
<organism evidence="4 5">
    <name type="scientific">Rhodoferax aquaticus</name>
    <dbReference type="NCBI Taxonomy" id="2527691"/>
    <lineage>
        <taxon>Bacteria</taxon>
        <taxon>Pseudomonadati</taxon>
        <taxon>Pseudomonadota</taxon>
        <taxon>Betaproteobacteria</taxon>
        <taxon>Burkholderiales</taxon>
        <taxon>Comamonadaceae</taxon>
        <taxon>Rhodoferax</taxon>
    </lineage>
</organism>
<evidence type="ECO:0000313" key="4">
    <source>
        <dbReference type="EMBL" id="QDL53341.1"/>
    </source>
</evidence>
<feature type="domain" description="Inner membrane protein YqiJ OB-fold" evidence="2">
    <location>
        <begin position="135"/>
        <end position="198"/>
    </location>
</feature>
<dbReference type="InterPro" id="IPR048376">
    <property type="entry name" value="YqiJ_N"/>
</dbReference>
<keyword evidence="1" id="KW-1133">Transmembrane helix</keyword>
<dbReference type="Proteomes" id="UP000317365">
    <property type="component" value="Chromosome"/>
</dbReference>
<keyword evidence="1" id="KW-0812">Transmembrane</keyword>
<dbReference type="InterPro" id="IPR010840">
    <property type="entry name" value="YqiJ_OB"/>
</dbReference>
<evidence type="ECO:0000313" key="5">
    <source>
        <dbReference type="Proteomes" id="UP000317365"/>
    </source>
</evidence>